<protein>
    <submittedName>
        <fullName evidence="3">Terminase</fullName>
    </submittedName>
</protein>
<reference evidence="1" key="2">
    <citation type="submission" date="2019-11" db="EMBL/GenBank/DDBJ databases">
        <authorList>
            <consortium name="PulseNet: The National Subtyping Network for Foodborne Disease Surveillance"/>
            <person name="Tarr C.L."/>
            <person name="Trees E."/>
            <person name="Katz L.S."/>
            <person name="Carleton-Romer H.A."/>
            <person name="Stroika S."/>
            <person name="Kucerova Z."/>
            <person name="Roache K.F."/>
            <person name="Sabol A.L."/>
            <person name="Besser J."/>
            <person name="Gerner-Smidt P."/>
        </authorList>
    </citation>
    <scope>NUCLEOTIDE SEQUENCE</scope>
    <source>
        <strain evidence="1">PNUSAV001129</strain>
    </source>
</reference>
<evidence type="ECO:0000313" key="5">
    <source>
        <dbReference type="Proteomes" id="UP000565155"/>
    </source>
</evidence>
<dbReference type="EMBL" id="VTYF01000022">
    <property type="protein sequence ID" value="NOI11746.1"/>
    <property type="molecule type" value="Genomic_DNA"/>
</dbReference>
<organism evidence="3 4">
    <name type="scientific">Vibrio alginolyticus</name>
    <dbReference type="NCBI Taxonomy" id="663"/>
    <lineage>
        <taxon>Bacteria</taxon>
        <taxon>Pseudomonadati</taxon>
        <taxon>Pseudomonadota</taxon>
        <taxon>Gammaproteobacteria</taxon>
        <taxon>Vibrionales</taxon>
        <taxon>Vibrionaceae</taxon>
        <taxon>Vibrio</taxon>
    </lineage>
</organism>
<proteinExistence type="predicted"/>
<evidence type="ECO:0000313" key="2">
    <source>
        <dbReference type="EMBL" id="NMR75543.1"/>
    </source>
</evidence>
<sequence>MARRIKSVTQDPRYPALVKRYRYDWKRLAVELVGKKPSWQQRKIIDSAQRIGARTTVSSGHGTGKSDMTSIMIIAFMLCFPNARVVLVANNARQVQIGVWKYLKSNWNTLLQKHGWLQQYFTITETAFFENSAKGIWQTSAKSCRIGNEEALAGEHAKHLFVIVDEASGVSDKAFGVLAGALTEKDNRMLLLSQPTRPSGYFYDTHHRLAEPSGRWRAIRLNSEESPFVTVEFILDKRLEYGGREAPEYLIKVRGEFPSSIAGMLLSRDALDKSARLNLDMPDGWGWAALVDVGNGRDRSILNICKVWGQRMERIVKSVKLLEQPSTVDPVRFADIIHAECSEDLYPNITIAVDSDGVGYDTATCLERYGRRVQRIRWGKKMHSTSDKQRFFNQRAYANVMARDAINQGRMQIDKNVKTAEQGSKIPCAINESGQWVMMPKPMMKEKMNIPSPDRWDTYCFSQLVDYVPHEMEVTESMLESRSSVEQWVLEALESDDA</sequence>
<dbReference type="Gene3D" id="3.40.50.300">
    <property type="entry name" value="P-loop containing nucleotide triphosphate hydrolases"/>
    <property type="match status" value="1"/>
</dbReference>
<dbReference type="EMBL" id="JABCMA010000025">
    <property type="protein sequence ID" value="NMR75543.1"/>
    <property type="molecule type" value="Genomic_DNA"/>
</dbReference>
<reference evidence="3 4" key="1">
    <citation type="submission" date="2019-09" db="EMBL/GenBank/DDBJ databases">
        <title>Draft genome sequencing and comparative genomics of hatchery-associated Vibrios.</title>
        <authorList>
            <person name="Kehlet-Delgado H."/>
            <person name="Mueller R.S."/>
        </authorList>
    </citation>
    <scope>NUCLEOTIDE SEQUENCE [LARGE SCALE GENOMIC DNA]</scope>
    <source>
        <strain evidence="3 4">081416A</strain>
    </source>
</reference>
<accession>A0A7Y4B8L9</accession>
<dbReference type="Gene3D" id="3.30.420.240">
    <property type="match status" value="1"/>
</dbReference>
<reference evidence="2 5" key="3">
    <citation type="submission" date="2020-04" db="EMBL/GenBank/DDBJ databases">
        <title>Whole-genome sequencing of Vibrio spp. from China reveals different genetic environments of blaCTX-M-14 among diverse lineages.</title>
        <authorList>
            <person name="Zheng Z."/>
            <person name="Ye L."/>
            <person name="Chen S."/>
        </authorList>
    </citation>
    <scope>NUCLEOTIDE SEQUENCE [LARGE SCALE GENOMIC DNA]</scope>
    <source>
        <strain evidence="2 5">Vb1636</strain>
    </source>
</reference>
<gene>
    <name evidence="3" type="ORF">F0254_23280</name>
    <name evidence="1" type="ORF">GHY86_21955</name>
    <name evidence="2" type="ORF">HKB35_18165</name>
</gene>
<dbReference type="RefSeq" id="WP_017634087.1">
    <property type="nucleotide sequence ID" value="NZ_CP046774.1"/>
</dbReference>
<dbReference type="Proteomes" id="UP000565155">
    <property type="component" value="Unassembled WGS sequence"/>
</dbReference>
<evidence type="ECO:0000313" key="4">
    <source>
        <dbReference type="Proteomes" id="UP000532247"/>
    </source>
</evidence>
<name>A0A7Y4B8L9_VIBAL</name>
<dbReference type="Proteomes" id="UP000532247">
    <property type="component" value="Unassembled WGS sequence"/>
</dbReference>
<dbReference type="EMBL" id="AAXMUW010000075">
    <property type="protein sequence ID" value="EGQ9137789.1"/>
    <property type="molecule type" value="Genomic_DNA"/>
</dbReference>
<dbReference type="AlphaFoldDB" id="A0A7Y4B8L9"/>
<evidence type="ECO:0000313" key="1">
    <source>
        <dbReference type="EMBL" id="EGQ9137789.1"/>
    </source>
</evidence>
<evidence type="ECO:0000313" key="3">
    <source>
        <dbReference type="EMBL" id="NOI11746.1"/>
    </source>
</evidence>
<dbReference type="Proteomes" id="UP000714625">
    <property type="component" value="Unassembled WGS sequence"/>
</dbReference>
<dbReference type="InterPro" id="IPR027417">
    <property type="entry name" value="P-loop_NTPase"/>
</dbReference>
<comment type="caution">
    <text evidence="3">The sequence shown here is derived from an EMBL/GenBank/DDBJ whole genome shotgun (WGS) entry which is preliminary data.</text>
</comment>